<evidence type="ECO:0000256" key="1">
    <source>
        <dbReference type="SAM" id="MobiDB-lite"/>
    </source>
</evidence>
<gene>
    <name evidence="2" type="ORF">K227x_04520</name>
</gene>
<dbReference type="Proteomes" id="UP000318538">
    <property type="component" value="Chromosome"/>
</dbReference>
<name>A0A517N4M5_9BACT</name>
<sequence>MKSTMLRSIKEAIKNHVTPVRDPLDLDAMSMTLHHCARLVEQQRTQQRLKQEPCRGMNDNATRNSGS</sequence>
<proteinExistence type="predicted"/>
<accession>A0A517N4M5</accession>
<reference evidence="2 3" key="1">
    <citation type="submission" date="2019-02" db="EMBL/GenBank/DDBJ databases">
        <title>Deep-cultivation of Planctomycetes and their phenomic and genomic characterization uncovers novel biology.</title>
        <authorList>
            <person name="Wiegand S."/>
            <person name="Jogler M."/>
            <person name="Boedeker C."/>
            <person name="Pinto D."/>
            <person name="Vollmers J."/>
            <person name="Rivas-Marin E."/>
            <person name="Kohn T."/>
            <person name="Peeters S.H."/>
            <person name="Heuer A."/>
            <person name="Rast P."/>
            <person name="Oberbeckmann S."/>
            <person name="Bunk B."/>
            <person name="Jeske O."/>
            <person name="Meyerdierks A."/>
            <person name="Storesund J.E."/>
            <person name="Kallscheuer N."/>
            <person name="Luecker S."/>
            <person name="Lage O.M."/>
            <person name="Pohl T."/>
            <person name="Merkel B.J."/>
            <person name="Hornburger P."/>
            <person name="Mueller R.-W."/>
            <person name="Bruemmer F."/>
            <person name="Labrenz M."/>
            <person name="Spormann A.M."/>
            <person name="Op den Camp H."/>
            <person name="Overmann J."/>
            <person name="Amann R."/>
            <person name="Jetten M.S.M."/>
            <person name="Mascher T."/>
            <person name="Medema M.H."/>
            <person name="Devos D.P."/>
            <person name="Kaster A.-K."/>
            <person name="Ovreas L."/>
            <person name="Rohde M."/>
            <person name="Galperin M.Y."/>
            <person name="Jogler C."/>
        </authorList>
    </citation>
    <scope>NUCLEOTIDE SEQUENCE [LARGE SCALE GENOMIC DNA]</scope>
    <source>
        <strain evidence="2 3">K22_7</strain>
    </source>
</reference>
<protein>
    <submittedName>
        <fullName evidence="2">Uncharacterized protein</fullName>
    </submittedName>
</protein>
<dbReference type="EMBL" id="CP036525">
    <property type="protein sequence ID" value="QDT02081.1"/>
    <property type="molecule type" value="Genomic_DNA"/>
</dbReference>
<organism evidence="2 3">
    <name type="scientific">Rubripirellula lacrimiformis</name>
    <dbReference type="NCBI Taxonomy" id="1930273"/>
    <lineage>
        <taxon>Bacteria</taxon>
        <taxon>Pseudomonadati</taxon>
        <taxon>Planctomycetota</taxon>
        <taxon>Planctomycetia</taxon>
        <taxon>Pirellulales</taxon>
        <taxon>Pirellulaceae</taxon>
        <taxon>Rubripirellula</taxon>
    </lineage>
</organism>
<dbReference type="KEGG" id="rlc:K227x_04520"/>
<evidence type="ECO:0000313" key="2">
    <source>
        <dbReference type="EMBL" id="QDT02081.1"/>
    </source>
</evidence>
<evidence type="ECO:0000313" key="3">
    <source>
        <dbReference type="Proteomes" id="UP000318538"/>
    </source>
</evidence>
<dbReference type="AlphaFoldDB" id="A0A517N4M5"/>
<keyword evidence="3" id="KW-1185">Reference proteome</keyword>
<feature type="region of interest" description="Disordered" evidence="1">
    <location>
        <begin position="43"/>
        <end position="67"/>
    </location>
</feature>